<dbReference type="NCBIfam" id="TIGR02432">
    <property type="entry name" value="lysidine_TilS_N"/>
    <property type="match status" value="1"/>
</dbReference>
<evidence type="ECO:0000313" key="9">
    <source>
        <dbReference type="Proteomes" id="UP001349262"/>
    </source>
</evidence>
<evidence type="ECO:0000313" key="8">
    <source>
        <dbReference type="EMBL" id="MEE7458013.1"/>
    </source>
</evidence>
<comment type="catalytic activity">
    <reaction evidence="5 6">
        <text>cytidine(34) in tRNA(Ile2) + L-lysine + ATP = lysidine(34) in tRNA(Ile2) + AMP + diphosphate + H(+)</text>
        <dbReference type="Rhea" id="RHEA:43744"/>
        <dbReference type="Rhea" id="RHEA-COMP:10625"/>
        <dbReference type="Rhea" id="RHEA-COMP:10670"/>
        <dbReference type="ChEBI" id="CHEBI:15378"/>
        <dbReference type="ChEBI" id="CHEBI:30616"/>
        <dbReference type="ChEBI" id="CHEBI:32551"/>
        <dbReference type="ChEBI" id="CHEBI:33019"/>
        <dbReference type="ChEBI" id="CHEBI:82748"/>
        <dbReference type="ChEBI" id="CHEBI:83665"/>
        <dbReference type="ChEBI" id="CHEBI:456215"/>
        <dbReference type="EC" id="6.3.4.19"/>
    </reaction>
</comment>
<dbReference type="Gene3D" id="3.40.50.620">
    <property type="entry name" value="HUPs"/>
    <property type="match status" value="1"/>
</dbReference>
<sequence length="345" mass="37019">MSGTNPTASLDERLARALRPSLASADGPVLLAVSGGPDSIALMHAASRIGPADRLFVATVDHGLRPEAAEEAAGVGRLAVALGLAHAVLPWESPRRGSRVQAEARAARYRLLSDHAARLGARLVMTGHTLDDQAETVLMRLIAGSAPAGLAGMQRLRPLTPDIRLARPFLSLAKAELVAYCEAQGLSFLRDPSNTDARFARARLRRLMPELRTEGLSAARLARLAERAARDESALAERADAVFAQIARSEAEGILLEGARLRDEPEAICLRVMDRALEAVASGLPDPVPKRLERLESLLFDALLPALKEGRVLRRTLRGVLIEADRQGRIHLGAAPPRGSRNPAR</sequence>
<evidence type="ECO:0000256" key="6">
    <source>
        <dbReference type="HAMAP-Rule" id="MF_01161"/>
    </source>
</evidence>
<evidence type="ECO:0000256" key="5">
    <source>
        <dbReference type="ARBA" id="ARBA00048539"/>
    </source>
</evidence>
<keyword evidence="3 6" id="KW-0547">Nucleotide-binding</keyword>
<evidence type="ECO:0000256" key="4">
    <source>
        <dbReference type="ARBA" id="ARBA00022840"/>
    </source>
</evidence>
<evidence type="ECO:0000256" key="3">
    <source>
        <dbReference type="ARBA" id="ARBA00022741"/>
    </source>
</evidence>
<evidence type="ECO:0000259" key="7">
    <source>
        <dbReference type="Pfam" id="PF01171"/>
    </source>
</evidence>
<protein>
    <recommendedName>
        <fullName evidence="6">tRNA(Ile)-lysidine synthase</fullName>
        <ecNumber evidence="6">6.3.4.19</ecNumber>
    </recommendedName>
    <alternativeName>
        <fullName evidence="6">tRNA(Ile)-2-lysyl-cytidine synthase</fullName>
    </alternativeName>
    <alternativeName>
        <fullName evidence="6">tRNA(Ile)-lysidine synthetase</fullName>
    </alternativeName>
</protein>
<comment type="caution">
    <text evidence="8">The sequence shown here is derived from an EMBL/GenBank/DDBJ whole genome shotgun (WGS) entry which is preliminary data.</text>
</comment>
<comment type="subcellular location">
    <subcellularLocation>
        <location evidence="6">Cytoplasm</location>
    </subcellularLocation>
</comment>
<comment type="similarity">
    <text evidence="6">Belongs to the tRNA(Ile)-lysidine synthase family.</text>
</comment>
<keyword evidence="4 6" id="KW-0067">ATP-binding</keyword>
<comment type="domain">
    <text evidence="6">The N-terminal region contains the highly conserved SGGXDS motif, predicted to be a P-loop motif involved in ATP binding.</text>
</comment>
<dbReference type="Proteomes" id="UP001349262">
    <property type="component" value="Unassembled WGS sequence"/>
</dbReference>
<dbReference type="InterPro" id="IPR012094">
    <property type="entry name" value="tRNA_Ile_lys_synt"/>
</dbReference>
<evidence type="ECO:0000256" key="2">
    <source>
        <dbReference type="ARBA" id="ARBA00022694"/>
    </source>
</evidence>
<dbReference type="EMBL" id="MLBY01000004">
    <property type="protein sequence ID" value="MEE7458013.1"/>
    <property type="molecule type" value="Genomic_DNA"/>
</dbReference>
<organism evidence="8 9">
    <name type="scientific">Methylobacterium radiotolerans</name>
    <dbReference type="NCBI Taxonomy" id="31998"/>
    <lineage>
        <taxon>Bacteria</taxon>
        <taxon>Pseudomonadati</taxon>
        <taxon>Pseudomonadota</taxon>
        <taxon>Alphaproteobacteria</taxon>
        <taxon>Hyphomicrobiales</taxon>
        <taxon>Methylobacteriaceae</taxon>
        <taxon>Methylobacterium</taxon>
    </lineage>
</organism>
<dbReference type="CDD" id="cd01992">
    <property type="entry name" value="TilS_N"/>
    <property type="match status" value="1"/>
</dbReference>
<name>A0ABU7TBT9_9HYPH</name>
<accession>A0ABU7TBT9</accession>
<dbReference type="InterPro" id="IPR014729">
    <property type="entry name" value="Rossmann-like_a/b/a_fold"/>
</dbReference>
<dbReference type="Pfam" id="PF01171">
    <property type="entry name" value="ATP_bind_3"/>
    <property type="match status" value="1"/>
</dbReference>
<feature type="binding site" evidence="6">
    <location>
        <begin position="34"/>
        <end position="39"/>
    </location>
    <ligand>
        <name>ATP</name>
        <dbReference type="ChEBI" id="CHEBI:30616"/>
    </ligand>
</feature>
<dbReference type="HAMAP" id="MF_01161">
    <property type="entry name" value="tRNA_Ile_lys_synt"/>
    <property type="match status" value="1"/>
</dbReference>
<proteinExistence type="inferred from homology"/>
<dbReference type="InterPro" id="IPR012795">
    <property type="entry name" value="tRNA_Ile_lys_synt_N"/>
</dbReference>
<dbReference type="InterPro" id="IPR011063">
    <property type="entry name" value="TilS/TtcA_N"/>
</dbReference>
<dbReference type="SUPFAM" id="SSF52402">
    <property type="entry name" value="Adenine nucleotide alpha hydrolases-like"/>
    <property type="match status" value="1"/>
</dbReference>
<dbReference type="EC" id="6.3.4.19" evidence="6"/>
<feature type="domain" description="tRNA(Ile)-lysidine/2-thiocytidine synthase N-terminal" evidence="7">
    <location>
        <begin position="29"/>
        <end position="206"/>
    </location>
</feature>
<evidence type="ECO:0000256" key="1">
    <source>
        <dbReference type="ARBA" id="ARBA00022598"/>
    </source>
</evidence>
<gene>
    <name evidence="6 8" type="primary">tilS</name>
    <name evidence="8" type="ORF">MRSR164_14900</name>
</gene>
<comment type="function">
    <text evidence="6">Ligates lysine onto the cytidine present at position 34 of the AUA codon-specific tRNA(Ile) that contains the anticodon CAU, in an ATP-dependent manner. Cytidine is converted to lysidine, thus changing the amino acid specificity of the tRNA from methionine to isoleucine.</text>
</comment>
<keyword evidence="1 6" id="KW-0436">Ligase</keyword>
<keyword evidence="2 6" id="KW-0819">tRNA processing</keyword>
<dbReference type="PANTHER" id="PTHR43033:SF1">
    <property type="entry name" value="TRNA(ILE)-LYSIDINE SYNTHASE-RELATED"/>
    <property type="match status" value="1"/>
</dbReference>
<dbReference type="PANTHER" id="PTHR43033">
    <property type="entry name" value="TRNA(ILE)-LYSIDINE SYNTHASE-RELATED"/>
    <property type="match status" value="1"/>
</dbReference>
<keyword evidence="9" id="KW-1185">Reference proteome</keyword>
<reference evidence="8 9" key="1">
    <citation type="journal article" date="2012" name="Genet. Mol. Biol.">
        <title>Analysis of 16S rRNA and mxaF genes revealing insights into Methylobacterium niche-specific plant association.</title>
        <authorList>
            <person name="Dourado M.N."/>
            <person name="Andreote F.D."/>
            <person name="Dini-Andreote F."/>
            <person name="Conti R."/>
            <person name="Araujo J.M."/>
            <person name="Araujo W.L."/>
        </authorList>
    </citation>
    <scope>NUCLEOTIDE SEQUENCE [LARGE SCALE GENOMIC DNA]</scope>
    <source>
        <strain evidence="8 9">SR1.6/4</strain>
    </source>
</reference>
<keyword evidence="6" id="KW-0963">Cytoplasm</keyword>